<feature type="chain" id="PRO_5025473098" description="Beta-barrel assembly-enhancing protease" evidence="2">
    <location>
        <begin position="41"/>
        <end position="606"/>
    </location>
</feature>
<feature type="compositionally biased region" description="Low complexity" evidence="1">
    <location>
        <begin position="493"/>
        <end position="502"/>
    </location>
</feature>
<evidence type="ECO:0008006" key="4">
    <source>
        <dbReference type="Google" id="ProtNLM"/>
    </source>
</evidence>
<reference evidence="3" key="1">
    <citation type="submission" date="2019-12" db="EMBL/GenBank/DDBJ databases">
        <authorList>
            <person name="Cremers G."/>
        </authorList>
    </citation>
    <scope>NUCLEOTIDE SEQUENCE</scope>
    <source>
        <strain evidence="3">Mbul2</strain>
    </source>
</reference>
<feature type="compositionally biased region" description="Low complexity" evidence="1">
    <location>
        <begin position="534"/>
        <end position="548"/>
    </location>
</feature>
<dbReference type="SUPFAM" id="SSF48452">
    <property type="entry name" value="TPR-like"/>
    <property type="match status" value="1"/>
</dbReference>
<dbReference type="RefSeq" id="WP_339162444.1">
    <property type="nucleotide sequence ID" value="NZ_LR743511.1"/>
</dbReference>
<accession>A0A679KGL5</accession>
<sequence>MSGTVIRVRERPVTASSTSRARRLALLCGAGLFLVTPAAAQTENPDEAARAPAIIAPPGSSGAAGMVDESALRYYASQKQTARMKAEAARLKQLYPGWVEPTDLDTLQPSPPEEAPLWDLFTAGRFDDLDAAIAARRAADPNWRPSDELSRKLLRASFRSRLKALTSARKTADIVALYRADPSALDPSDVESYWTTAEALASEGGTAEALALYKSVLDTSNDTGVRLATIQKAMATLPMTMAEKLIAMGRGDAEGGSEFKAIANDITRARIVADLHGAPAQEPSPADMAAFQAYARASGDSSQTGLLGWYTYNHRQFRAALDWFKLAISRGGDAMIAHGLAHTLRELGMLREAEEVAYAWRDKYVGNSILFIDLMGRKLTQANPSFIDLDRINRYAKVTLATASGEGAEALGWYAYNSCQFEAALEWFQHAVAWLPSESAVTGYALSLQRLKRKQDYLTIVNRYDGLFPKVVDLLFREGPAGPPLACAATADASPPQGGRPAPGAPAPPPPRPRLRGTPPPMAGCPNRIRRGTARPSPCRSSAASSPSRCRRRTPCATLPRPWRGWWRIGRTGPSSPSRPYRRPCRWWRAGYPERGRCPTRAMAST</sequence>
<gene>
    <name evidence="3" type="ORF">MBLL_03303</name>
</gene>
<dbReference type="Gene3D" id="1.25.40.10">
    <property type="entry name" value="Tetratricopeptide repeat domain"/>
    <property type="match status" value="1"/>
</dbReference>
<feature type="signal peptide" evidence="2">
    <location>
        <begin position="1"/>
        <end position="40"/>
    </location>
</feature>
<evidence type="ECO:0000313" key="3">
    <source>
        <dbReference type="EMBL" id="CAA2144185.1"/>
    </source>
</evidence>
<evidence type="ECO:0000256" key="1">
    <source>
        <dbReference type="SAM" id="MobiDB-lite"/>
    </source>
</evidence>
<feature type="compositionally biased region" description="Pro residues" evidence="1">
    <location>
        <begin position="503"/>
        <end position="523"/>
    </location>
</feature>
<name>A0A679KGL5_9HYPH</name>
<feature type="region of interest" description="Disordered" evidence="1">
    <location>
        <begin position="486"/>
        <end position="554"/>
    </location>
</feature>
<keyword evidence="2" id="KW-0732">Signal</keyword>
<dbReference type="AlphaFoldDB" id="A0A679KGL5"/>
<dbReference type="InterPro" id="IPR011990">
    <property type="entry name" value="TPR-like_helical_dom_sf"/>
</dbReference>
<dbReference type="EMBL" id="LR743511">
    <property type="protein sequence ID" value="CAA2144185.1"/>
    <property type="molecule type" value="Genomic_DNA"/>
</dbReference>
<evidence type="ECO:0000256" key="2">
    <source>
        <dbReference type="SAM" id="SignalP"/>
    </source>
</evidence>
<organism evidence="3">
    <name type="scientific">Methylobacterium bullatum</name>
    <dbReference type="NCBI Taxonomy" id="570505"/>
    <lineage>
        <taxon>Bacteria</taxon>
        <taxon>Pseudomonadati</taxon>
        <taxon>Pseudomonadota</taxon>
        <taxon>Alphaproteobacteria</taxon>
        <taxon>Hyphomicrobiales</taxon>
        <taxon>Methylobacteriaceae</taxon>
        <taxon>Methylobacterium</taxon>
    </lineage>
</organism>
<proteinExistence type="predicted"/>
<protein>
    <recommendedName>
        <fullName evidence="4">Beta-barrel assembly-enhancing protease</fullName>
    </recommendedName>
</protein>